<dbReference type="EMBL" id="JBAHYK010000944">
    <property type="protein sequence ID" value="KAL0570382.1"/>
    <property type="molecule type" value="Genomic_DNA"/>
</dbReference>
<reference evidence="1 2" key="1">
    <citation type="submission" date="2024-02" db="EMBL/GenBank/DDBJ databases">
        <title>A draft genome for the cacao thread blight pathogen Marasmius crinis-equi.</title>
        <authorList>
            <person name="Cohen S.P."/>
            <person name="Baruah I.K."/>
            <person name="Amoako-Attah I."/>
            <person name="Bukari Y."/>
            <person name="Meinhardt L.W."/>
            <person name="Bailey B.A."/>
        </authorList>
    </citation>
    <scope>NUCLEOTIDE SEQUENCE [LARGE SCALE GENOMIC DNA]</scope>
    <source>
        <strain evidence="1 2">GH-76</strain>
    </source>
</reference>
<name>A0ABR3F569_9AGAR</name>
<comment type="caution">
    <text evidence="1">The sequence shown here is derived from an EMBL/GenBank/DDBJ whole genome shotgun (WGS) entry which is preliminary data.</text>
</comment>
<keyword evidence="2" id="KW-1185">Reference proteome</keyword>
<dbReference type="Proteomes" id="UP001465976">
    <property type="component" value="Unassembled WGS sequence"/>
</dbReference>
<protein>
    <submittedName>
        <fullName evidence="1">Uncharacterized protein</fullName>
    </submittedName>
</protein>
<evidence type="ECO:0000313" key="2">
    <source>
        <dbReference type="Proteomes" id="UP001465976"/>
    </source>
</evidence>
<gene>
    <name evidence="1" type="ORF">V5O48_011572</name>
</gene>
<evidence type="ECO:0000313" key="1">
    <source>
        <dbReference type="EMBL" id="KAL0570382.1"/>
    </source>
</evidence>
<dbReference type="Pfam" id="PF18759">
    <property type="entry name" value="Plavaka"/>
    <property type="match status" value="1"/>
</dbReference>
<proteinExistence type="predicted"/>
<accession>A0ABR3F569</accession>
<organism evidence="1 2">
    <name type="scientific">Marasmius crinis-equi</name>
    <dbReference type="NCBI Taxonomy" id="585013"/>
    <lineage>
        <taxon>Eukaryota</taxon>
        <taxon>Fungi</taxon>
        <taxon>Dikarya</taxon>
        <taxon>Basidiomycota</taxon>
        <taxon>Agaricomycotina</taxon>
        <taxon>Agaricomycetes</taxon>
        <taxon>Agaricomycetidae</taxon>
        <taxon>Agaricales</taxon>
        <taxon>Marasmiineae</taxon>
        <taxon>Marasmiaceae</taxon>
        <taxon>Marasmius</taxon>
    </lineage>
</organism>
<dbReference type="InterPro" id="IPR041078">
    <property type="entry name" value="Plavaka"/>
</dbReference>
<sequence>MKYALERHWTDMWKSSRMYHDMHTREWWWLRQKAVDEQCGSGSTIVPLIFSTDKMLVTSFRGKSAYPIYLTLGNIPKEICWKPSSRAYILVGYLPTSKLKHITNKAACRCAILNIFHTCMKRIVKPLETAGATGTHLTSGNGILRHTHPLLAIYTCDYPEQVTVVCARYGDCVKCQIIDEKMGEGTALYPVHDLAKVLHALNTLDEEDSRGDVEEFKRACQESGVKPVFDLFWKDLPYSNIFHSITPDILHQMYQGVIKHLKNWIITAYGAAEIDARCCRLPPNHHVRLFVNGISSLSQLTGQEHNNIARFLLSIIVDIPLPGGFSTPHLIRCVRALTDFLYLTQYPAHTKETLRLLSDALAHFHENKDIFIDLSICPHFRLPKLHFLNHYVWKIKHFGSLDNSNTEYTEQLHIDMTKDTS</sequence>